<evidence type="ECO:0000256" key="4">
    <source>
        <dbReference type="ARBA" id="ARBA00010617"/>
    </source>
</evidence>
<keyword evidence="15" id="KW-1185">Reference proteome</keyword>
<sequence>MSLSGFPVLVGNAISNQVSKGTNDPSIVGDLLQDRNMMAGLSQEERDSRLKELGHALYSGGADTTASLLLSFVAAMVLSLNVQAQAQKEIDLTLGPGVLPTIADRKQLPYIDRLILELMRWRPPLPIAIPHRCLEDDVYREYNIAKGTIVIGNLWAIGRDETIYKEPEGFDPDRFLDSNVPPFPVFGWGLISAANRKCPGLHFGQASLFITIASLLVMFSFSKKRDSSGNDIDPVIEDAPNSIVM</sequence>
<feature type="binding site" description="axial binding residue" evidence="13">
    <location>
        <position position="198"/>
    </location>
    <ligand>
        <name>heme</name>
        <dbReference type="ChEBI" id="CHEBI:30413"/>
    </ligand>
    <ligandPart>
        <name>Fe</name>
        <dbReference type="ChEBI" id="CHEBI:18248"/>
    </ligandPart>
</feature>
<comment type="cofactor">
    <cofactor evidence="1 13">
        <name>heme</name>
        <dbReference type="ChEBI" id="CHEBI:30413"/>
    </cofactor>
</comment>
<dbReference type="SUPFAM" id="SSF48264">
    <property type="entry name" value="Cytochrome P450"/>
    <property type="match status" value="1"/>
</dbReference>
<comment type="subcellular location">
    <subcellularLocation>
        <location evidence="2">Membrane</location>
    </subcellularLocation>
</comment>
<evidence type="ECO:0000256" key="12">
    <source>
        <dbReference type="ARBA" id="ARBA00023136"/>
    </source>
</evidence>
<comment type="similarity">
    <text evidence="4">Belongs to the cytochrome P450 family.</text>
</comment>
<evidence type="ECO:0000256" key="8">
    <source>
        <dbReference type="ARBA" id="ARBA00022989"/>
    </source>
</evidence>
<evidence type="ECO:0000256" key="9">
    <source>
        <dbReference type="ARBA" id="ARBA00023002"/>
    </source>
</evidence>
<dbReference type="Proteomes" id="UP000044841">
    <property type="component" value="Unassembled WGS sequence"/>
</dbReference>
<evidence type="ECO:0000256" key="1">
    <source>
        <dbReference type="ARBA" id="ARBA00001971"/>
    </source>
</evidence>
<dbReference type="AlphaFoldDB" id="A0A0K6FMB2"/>
<dbReference type="GO" id="GO:0016020">
    <property type="term" value="C:membrane"/>
    <property type="evidence" value="ECO:0007669"/>
    <property type="project" value="UniProtKB-SubCell"/>
</dbReference>
<evidence type="ECO:0000256" key="5">
    <source>
        <dbReference type="ARBA" id="ARBA00022617"/>
    </source>
</evidence>
<evidence type="ECO:0000313" key="15">
    <source>
        <dbReference type="Proteomes" id="UP000044841"/>
    </source>
</evidence>
<keyword evidence="9" id="KW-0560">Oxidoreductase</keyword>
<protein>
    <submittedName>
        <fullName evidence="14">Cytochrome P450</fullName>
    </submittedName>
</protein>
<evidence type="ECO:0000256" key="11">
    <source>
        <dbReference type="ARBA" id="ARBA00023033"/>
    </source>
</evidence>
<keyword evidence="12" id="KW-0472">Membrane</keyword>
<dbReference type="GO" id="GO:0016705">
    <property type="term" value="F:oxidoreductase activity, acting on paired donors, with incorporation or reduction of molecular oxygen"/>
    <property type="evidence" value="ECO:0007669"/>
    <property type="project" value="InterPro"/>
</dbReference>
<dbReference type="GO" id="GO:0004497">
    <property type="term" value="F:monooxygenase activity"/>
    <property type="evidence" value="ECO:0007669"/>
    <property type="project" value="UniProtKB-KW"/>
</dbReference>
<dbReference type="InterPro" id="IPR001128">
    <property type="entry name" value="Cyt_P450"/>
</dbReference>
<keyword evidence="11" id="KW-0503">Monooxygenase</keyword>
<keyword evidence="10 13" id="KW-0408">Iron</keyword>
<keyword evidence="6" id="KW-0812">Transmembrane</keyword>
<dbReference type="PANTHER" id="PTHR46300:SF2">
    <property type="entry name" value="CYTOCHROME P450 MONOOXYGENASE ALNH-RELATED"/>
    <property type="match status" value="1"/>
</dbReference>
<dbReference type="GO" id="GO:0020037">
    <property type="term" value="F:heme binding"/>
    <property type="evidence" value="ECO:0007669"/>
    <property type="project" value="InterPro"/>
</dbReference>
<comment type="pathway">
    <text evidence="3">Secondary metabolite biosynthesis.</text>
</comment>
<dbReference type="PANTHER" id="PTHR46300">
    <property type="entry name" value="P450, PUTATIVE (EUROFUNG)-RELATED-RELATED"/>
    <property type="match status" value="1"/>
</dbReference>
<name>A0A0K6FMB2_9AGAM</name>
<evidence type="ECO:0000256" key="13">
    <source>
        <dbReference type="PIRSR" id="PIRSR602401-1"/>
    </source>
</evidence>
<reference evidence="14 15" key="1">
    <citation type="submission" date="2015-07" db="EMBL/GenBank/DDBJ databases">
        <authorList>
            <person name="Noorani M."/>
        </authorList>
    </citation>
    <scope>NUCLEOTIDE SEQUENCE [LARGE SCALE GENOMIC DNA]</scope>
    <source>
        <strain evidence="14">BBA 69670</strain>
    </source>
</reference>
<keyword evidence="5 13" id="KW-0349">Heme</keyword>
<accession>A0A0K6FMB2</accession>
<dbReference type="InterPro" id="IPR036396">
    <property type="entry name" value="Cyt_P450_sf"/>
</dbReference>
<dbReference type="InterPro" id="IPR002401">
    <property type="entry name" value="Cyt_P450_E_grp-I"/>
</dbReference>
<gene>
    <name evidence="14" type="ORF">RSOLAG22IIIB_13407</name>
</gene>
<dbReference type="EMBL" id="CYGV01000104">
    <property type="protein sequence ID" value="CUA67356.1"/>
    <property type="molecule type" value="Genomic_DNA"/>
</dbReference>
<dbReference type="Gene3D" id="1.10.630.10">
    <property type="entry name" value="Cytochrome P450"/>
    <property type="match status" value="1"/>
</dbReference>
<evidence type="ECO:0000256" key="10">
    <source>
        <dbReference type="ARBA" id="ARBA00023004"/>
    </source>
</evidence>
<evidence type="ECO:0000256" key="7">
    <source>
        <dbReference type="ARBA" id="ARBA00022723"/>
    </source>
</evidence>
<evidence type="ECO:0000313" key="14">
    <source>
        <dbReference type="EMBL" id="CUA67356.1"/>
    </source>
</evidence>
<proteinExistence type="inferred from homology"/>
<dbReference type="GO" id="GO:0005506">
    <property type="term" value="F:iron ion binding"/>
    <property type="evidence" value="ECO:0007669"/>
    <property type="project" value="InterPro"/>
</dbReference>
<dbReference type="Pfam" id="PF00067">
    <property type="entry name" value="p450"/>
    <property type="match status" value="1"/>
</dbReference>
<organism evidence="14 15">
    <name type="scientific">Rhizoctonia solani</name>
    <dbReference type="NCBI Taxonomy" id="456999"/>
    <lineage>
        <taxon>Eukaryota</taxon>
        <taxon>Fungi</taxon>
        <taxon>Dikarya</taxon>
        <taxon>Basidiomycota</taxon>
        <taxon>Agaricomycotina</taxon>
        <taxon>Agaricomycetes</taxon>
        <taxon>Cantharellales</taxon>
        <taxon>Ceratobasidiaceae</taxon>
        <taxon>Rhizoctonia</taxon>
    </lineage>
</organism>
<evidence type="ECO:0000256" key="2">
    <source>
        <dbReference type="ARBA" id="ARBA00004370"/>
    </source>
</evidence>
<keyword evidence="7 13" id="KW-0479">Metal-binding</keyword>
<evidence type="ECO:0000256" key="6">
    <source>
        <dbReference type="ARBA" id="ARBA00022692"/>
    </source>
</evidence>
<dbReference type="PRINTS" id="PR00463">
    <property type="entry name" value="EP450I"/>
</dbReference>
<dbReference type="InterPro" id="IPR050364">
    <property type="entry name" value="Cytochrome_P450_fung"/>
</dbReference>
<keyword evidence="8" id="KW-1133">Transmembrane helix</keyword>
<evidence type="ECO:0000256" key="3">
    <source>
        <dbReference type="ARBA" id="ARBA00005179"/>
    </source>
</evidence>